<gene>
    <name evidence="1" type="ORF">BS47DRAFT_1398526</name>
</gene>
<dbReference type="AlphaFoldDB" id="A0A9P6ALF0"/>
<protein>
    <submittedName>
        <fullName evidence="1">Uncharacterized protein</fullName>
    </submittedName>
</protein>
<comment type="caution">
    <text evidence="1">The sequence shown here is derived from an EMBL/GenBank/DDBJ whole genome shotgun (WGS) entry which is preliminary data.</text>
</comment>
<dbReference type="EMBL" id="MU129078">
    <property type="protein sequence ID" value="KAF9507524.1"/>
    <property type="molecule type" value="Genomic_DNA"/>
</dbReference>
<keyword evidence="2" id="KW-1185">Reference proteome</keyword>
<sequence length="396" mass="43127">MSQAVEVKHPSPWYIQYPIFVSNNNQSIWSIFNGLFGASLREVDSDMAATLTNLLGPSSVTLCHVVPLPSHKTSPPEGKGELVAIDAEIDLNEEPTPPNLDHEDPTPWVDPTTNLPEWNDLDSDLSVEDDEEPCLNDTEIAAKAHIAAQIEKARNEDPLWAQVTADLGLALAGNADAHEHILLMVLAAQSKRQCAHIRIIDLELPAITYPVVSVVRNDILRVITTMLCVTPPVVRHLLITLPVGLILVPPHVTCLLPASVLLITCIPFSPFPSHGSPSAVPLLAIPLLAVPLLANPSPIPSSPIPSSLIPSPIPSSPFPSSFPPNQQYGPEMEINHQERETPVCPVVSPPDPGDSEMQDVQQAVPLLRTICQWIPPFKQHCQLLCHFRLVTSKGYK</sequence>
<dbReference type="Proteomes" id="UP000886523">
    <property type="component" value="Unassembled WGS sequence"/>
</dbReference>
<proteinExistence type="predicted"/>
<name>A0A9P6ALF0_9AGAM</name>
<organism evidence="1 2">
    <name type="scientific">Hydnum rufescens UP504</name>
    <dbReference type="NCBI Taxonomy" id="1448309"/>
    <lineage>
        <taxon>Eukaryota</taxon>
        <taxon>Fungi</taxon>
        <taxon>Dikarya</taxon>
        <taxon>Basidiomycota</taxon>
        <taxon>Agaricomycotina</taxon>
        <taxon>Agaricomycetes</taxon>
        <taxon>Cantharellales</taxon>
        <taxon>Hydnaceae</taxon>
        <taxon>Hydnum</taxon>
    </lineage>
</organism>
<accession>A0A9P6ALF0</accession>
<reference evidence="1" key="1">
    <citation type="journal article" date="2020" name="Nat. Commun.">
        <title>Large-scale genome sequencing of mycorrhizal fungi provides insights into the early evolution of symbiotic traits.</title>
        <authorList>
            <person name="Miyauchi S."/>
            <person name="Kiss E."/>
            <person name="Kuo A."/>
            <person name="Drula E."/>
            <person name="Kohler A."/>
            <person name="Sanchez-Garcia M."/>
            <person name="Morin E."/>
            <person name="Andreopoulos B."/>
            <person name="Barry K.W."/>
            <person name="Bonito G."/>
            <person name="Buee M."/>
            <person name="Carver A."/>
            <person name="Chen C."/>
            <person name="Cichocki N."/>
            <person name="Clum A."/>
            <person name="Culley D."/>
            <person name="Crous P.W."/>
            <person name="Fauchery L."/>
            <person name="Girlanda M."/>
            <person name="Hayes R.D."/>
            <person name="Keri Z."/>
            <person name="LaButti K."/>
            <person name="Lipzen A."/>
            <person name="Lombard V."/>
            <person name="Magnuson J."/>
            <person name="Maillard F."/>
            <person name="Murat C."/>
            <person name="Nolan M."/>
            <person name="Ohm R.A."/>
            <person name="Pangilinan J."/>
            <person name="Pereira M.F."/>
            <person name="Perotto S."/>
            <person name="Peter M."/>
            <person name="Pfister S."/>
            <person name="Riley R."/>
            <person name="Sitrit Y."/>
            <person name="Stielow J.B."/>
            <person name="Szollosi G."/>
            <person name="Zifcakova L."/>
            <person name="Stursova M."/>
            <person name="Spatafora J.W."/>
            <person name="Tedersoo L."/>
            <person name="Vaario L.M."/>
            <person name="Yamada A."/>
            <person name="Yan M."/>
            <person name="Wang P."/>
            <person name="Xu J."/>
            <person name="Bruns T."/>
            <person name="Baldrian P."/>
            <person name="Vilgalys R."/>
            <person name="Dunand C."/>
            <person name="Henrissat B."/>
            <person name="Grigoriev I.V."/>
            <person name="Hibbett D."/>
            <person name="Nagy L.G."/>
            <person name="Martin F.M."/>
        </authorList>
    </citation>
    <scope>NUCLEOTIDE SEQUENCE</scope>
    <source>
        <strain evidence="1">UP504</strain>
    </source>
</reference>
<evidence type="ECO:0000313" key="2">
    <source>
        <dbReference type="Proteomes" id="UP000886523"/>
    </source>
</evidence>
<evidence type="ECO:0000313" key="1">
    <source>
        <dbReference type="EMBL" id="KAF9507524.1"/>
    </source>
</evidence>